<evidence type="ECO:0000313" key="2">
    <source>
        <dbReference type="EMBL" id="KAH7258628.1"/>
    </source>
</evidence>
<evidence type="ECO:0000259" key="1">
    <source>
        <dbReference type="PROSITE" id="PS50181"/>
    </source>
</evidence>
<dbReference type="Gene3D" id="1.20.1280.50">
    <property type="match status" value="1"/>
</dbReference>
<dbReference type="Proteomes" id="UP000736672">
    <property type="component" value="Unassembled WGS sequence"/>
</dbReference>
<dbReference type="InterPro" id="IPR001810">
    <property type="entry name" value="F-box_dom"/>
</dbReference>
<comment type="caution">
    <text evidence="2">The sequence shown here is derived from an EMBL/GenBank/DDBJ whole genome shotgun (WGS) entry which is preliminary data.</text>
</comment>
<gene>
    <name evidence="2" type="ORF">B0J15DRAFT_465885</name>
</gene>
<name>A0A9P9KEP0_FUSSL</name>
<dbReference type="InterPro" id="IPR036047">
    <property type="entry name" value="F-box-like_dom_sf"/>
</dbReference>
<dbReference type="PANTHER" id="PTHR42057">
    <property type="entry name" value="F-BOX DOMAIN PROTEIN (AFU_ORTHOLOGUE AFUA_4G00200)"/>
    <property type="match status" value="1"/>
</dbReference>
<dbReference type="PROSITE" id="PS50181">
    <property type="entry name" value="FBOX"/>
    <property type="match status" value="1"/>
</dbReference>
<reference evidence="2" key="1">
    <citation type="journal article" date="2021" name="Nat. Commun.">
        <title>Genetic determinants of endophytism in the Arabidopsis root mycobiome.</title>
        <authorList>
            <person name="Mesny F."/>
            <person name="Miyauchi S."/>
            <person name="Thiergart T."/>
            <person name="Pickel B."/>
            <person name="Atanasova L."/>
            <person name="Karlsson M."/>
            <person name="Huettel B."/>
            <person name="Barry K.W."/>
            <person name="Haridas S."/>
            <person name="Chen C."/>
            <person name="Bauer D."/>
            <person name="Andreopoulos W."/>
            <person name="Pangilinan J."/>
            <person name="LaButti K."/>
            <person name="Riley R."/>
            <person name="Lipzen A."/>
            <person name="Clum A."/>
            <person name="Drula E."/>
            <person name="Henrissat B."/>
            <person name="Kohler A."/>
            <person name="Grigoriev I.V."/>
            <person name="Martin F.M."/>
            <person name="Hacquard S."/>
        </authorList>
    </citation>
    <scope>NUCLEOTIDE SEQUENCE</scope>
    <source>
        <strain evidence="2">FSSC 5 MPI-SDFR-AT-0091</strain>
    </source>
</reference>
<keyword evidence="3" id="KW-1185">Reference proteome</keyword>
<organism evidence="2 3">
    <name type="scientific">Fusarium solani</name>
    <name type="common">Filamentous fungus</name>
    <dbReference type="NCBI Taxonomy" id="169388"/>
    <lineage>
        <taxon>Eukaryota</taxon>
        <taxon>Fungi</taxon>
        <taxon>Dikarya</taxon>
        <taxon>Ascomycota</taxon>
        <taxon>Pezizomycotina</taxon>
        <taxon>Sordariomycetes</taxon>
        <taxon>Hypocreomycetidae</taxon>
        <taxon>Hypocreales</taxon>
        <taxon>Nectriaceae</taxon>
        <taxon>Fusarium</taxon>
        <taxon>Fusarium solani species complex</taxon>
    </lineage>
</organism>
<dbReference type="Pfam" id="PF00646">
    <property type="entry name" value="F-box"/>
    <property type="match status" value="1"/>
</dbReference>
<dbReference type="OrthoDB" id="3140657at2759"/>
<accession>A0A9P9KEP0</accession>
<dbReference type="PANTHER" id="PTHR42057:SF2">
    <property type="entry name" value="F-BOX DOMAIN PROTEIN (AFU_ORTHOLOGUE AFUA_4G00200)-RELATED"/>
    <property type="match status" value="1"/>
</dbReference>
<dbReference type="SMART" id="SM00256">
    <property type="entry name" value="FBOX"/>
    <property type="match status" value="1"/>
</dbReference>
<dbReference type="EMBL" id="JAGTJS010000009">
    <property type="protein sequence ID" value="KAH7258628.1"/>
    <property type="molecule type" value="Genomic_DNA"/>
</dbReference>
<protein>
    <recommendedName>
        <fullName evidence="1">F-box domain-containing protein</fullName>
    </recommendedName>
</protein>
<feature type="domain" description="F-box" evidence="1">
    <location>
        <begin position="4"/>
        <end position="49"/>
    </location>
</feature>
<dbReference type="AlphaFoldDB" id="A0A9P9KEP0"/>
<proteinExistence type="predicted"/>
<evidence type="ECO:0000313" key="3">
    <source>
        <dbReference type="Proteomes" id="UP000736672"/>
    </source>
</evidence>
<sequence length="204" mass="23413">MPSIPHLSALPPELLNHVLSLLPQHTLLQTRLVNRHLNSLTTPSAFSSIRLEAYGDSPASFRSLANPKLHVHIQDVTVDTWLGPDFEYRMRNIWELPEYFVNCFPFLSCFRSLESLHLRFHEDCAEVEEGDVDESNDDRFEILVKILQSLAGNWSKENERIVEAIRDLAYSVFYPEEKLPPTINGPPIQLSSLTIRNLGDRHEP</sequence>
<dbReference type="SUPFAM" id="SSF81383">
    <property type="entry name" value="F-box domain"/>
    <property type="match status" value="1"/>
</dbReference>